<sequence length="183" mass="19823">MTIAAVLMAVGMAVLPADAQQKAANEGDRKLRIGDPAPPLKQGVYLKGEPVKGYEKGTVYVIEFWATWCAPCVKAIPHLTELQDEYGDKVVIIGQTVSERQNEKIVKSFVTKMGDRMNYRVAMDDNSEIPAGYMTASFRKASGHMALPLSVIVDQEGRVAWLGHPGGLVYGLKKIVGGSGETD</sequence>
<dbReference type="Proteomes" id="UP001596472">
    <property type="component" value="Unassembled WGS sequence"/>
</dbReference>
<evidence type="ECO:0000313" key="3">
    <source>
        <dbReference type="EMBL" id="MFC7336085.1"/>
    </source>
</evidence>
<accession>A0ABW2L3D3</accession>
<gene>
    <name evidence="3" type="ORF">ACFQY0_02760</name>
</gene>
<dbReference type="PANTHER" id="PTHR42852:SF18">
    <property type="entry name" value="CHROMOSOME UNDETERMINED SCAFFOLD_47, WHOLE GENOME SHOTGUN SEQUENCE"/>
    <property type="match status" value="1"/>
</dbReference>
<proteinExistence type="predicted"/>
<dbReference type="InterPro" id="IPR050553">
    <property type="entry name" value="Thioredoxin_ResA/DsbE_sf"/>
</dbReference>
<feature type="domain" description="Thioredoxin" evidence="2">
    <location>
        <begin position="31"/>
        <end position="183"/>
    </location>
</feature>
<dbReference type="EMBL" id="JBHTBS010000001">
    <property type="protein sequence ID" value="MFC7336085.1"/>
    <property type="molecule type" value="Genomic_DNA"/>
</dbReference>
<comment type="caution">
    <text evidence="3">The sequence shown here is derived from an EMBL/GenBank/DDBJ whole genome shotgun (WGS) entry which is preliminary data.</text>
</comment>
<keyword evidence="1" id="KW-0732">Signal</keyword>
<dbReference type="InterPro" id="IPR013740">
    <property type="entry name" value="Redoxin"/>
</dbReference>
<protein>
    <submittedName>
        <fullName evidence="3">TlpA family protein disulfide reductase</fullName>
    </submittedName>
</protein>
<evidence type="ECO:0000256" key="1">
    <source>
        <dbReference type="SAM" id="SignalP"/>
    </source>
</evidence>
<dbReference type="CDD" id="cd02966">
    <property type="entry name" value="TlpA_like_family"/>
    <property type="match status" value="1"/>
</dbReference>
<keyword evidence="4" id="KW-1185">Reference proteome</keyword>
<dbReference type="Pfam" id="PF08534">
    <property type="entry name" value="Redoxin"/>
    <property type="match status" value="1"/>
</dbReference>
<dbReference type="InterPro" id="IPR036249">
    <property type="entry name" value="Thioredoxin-like_sf"/>
</dbReference>
<reference evidence="4" key="1">
    <citation type="journal article" date="2019" name="Int. J. Syst. Evol. Microbiol.">
        <title>The Global Catalogue of Microorganisms (GCM) 10K type strain sequencing project: providing services to taxonomists for standard genome sequencing and annotation.</title>
        <authorList>
            <consortium name="The Broad Institute Genomics Platform"/>
            <consortium name="The Broad Institute Genome Sequencing Center for Infectious Disease"/>
            <person name="Wu L."/>
            <person name="Ma J."/>
        </authorList>
    </citation>
    <scope>NUCLEOTIDE SEQUENCE [LARGE SCALE GENOMIC DNA]</scope>
    <source>
        <strain evidence="4">CGMCC 4.1467</strain>
    </source>
</reference>
<evidence type="ECO:0000313" key="4">
    <source>
        <dbReference type="Proteomes" id="UP001596472"/>
    </source>
</evidence>
<dbReference type="Gene3D" id="3.40.30.10">
    <property type="entry name" value="Glutaredoxin"/>
    <property type="match status" value="1"/>
</dbReference>
<evidence type="ECO:0000259" key="2">
    <source>
        <dbReference type="PROSITE" id="PS51352"/>
    </source>
</evidence>
<dbReference type="SUPFAM" id="SSF52833">
    <property type="entry name" value="Thioredoxin-like"/>
    <property type="match status" value="1"/>
</dbReference>
<dbReference type="PROSITE" id="PS51352">
    <property type="entry name" value="THIOREDOXIN_2"/>
    <property type="match status" value="1"/>
</dbReference>
<feature type="chain" id="PRO_5047461944" evidence="1">
    <location>
        <begin position="20"/>
        <end position="183"/>
    </location>
</feature>
<dbReference type="InterPro" id="IPR013766">
    <property type="entry name" value="Thioredoxin_domain"/>
</dbReference>
<dbReference type="RefSeq" id="WP_379708848.1">
    <property type="nucleotide sequence ID" value="NZ_JBHTBS010000001.1"/>
</dbReference>
<organism evidence="3 4">
    <name type="scientific">Haloferula chungangensis</name>
    <dbReference type="NCBI Taxonomy" id="1048331"/>
    <lineage>
        <taxon>Bacteria</taxon>
        <taxon>Pseudomonadati</taxon>
        <taxon>Verrucomicrobiota</taxon>
        <taxon>Verrucomicrobiia</taxon>
        <taxon>Verrucomicrobiales</taxon>
        <taxon>Verrucomicrobiaceae</taxon>
        <taxon>Haloferula</taxon>
    </lineage>
</organism>
<dbReference type="PANTHER" id="PTHR42852">
    <property type="entry name" value="THIOL:DISULFIDE INTERCHANGE PROTEIN DSBE"/>
    <property type="match status" value="1"/>
</dbReference>
<feature type="signal peptide" evidence="1">
    <location>
        <begin position="1"/>
        <end position="19"/>
    </location>
</feature>
<name>A0ABW2L3D3_9BACT</name>